<evidence type="ECO:0000313" key="4">
    <source>
        <dbReference type="Proteomes" id="UP000605253"/>
    </source>
</evidence>
<dbReference type="Proteomes" id="UP000605253">
    <property type="component" value="Unassembled WGS sequence"/>
</dbReference>
<feature type="chain" id="PRO_5037203171" description="Carboxypeptidase family protein" evidence="2">
    <location>
        <begin position="19"/>
        <end position="751"/>
    </location>
</feature>
<accession>A0A917CN63</accession>
<dbReference type="InterPro" id="IPR051417">
    <property type="entry name" value="SDr/BOS_complex"/>
</dbReference>
<comment type="caution">
    <text evidence="3">The sequence shown here is derived from an EMBL/GenBank/DDBJ whole genome shotgun (WGS) entry which is preliminary data.</text>
</comment>
<dbReference type="EMBL" id="BMEO01000004">
    <property type="protein sequence ID" value="GGF93213.1"/>
    <property type="molecule type" value="Genomic_DNA"/>
</dbReference>
<evidence type="ECO:0008006" key="5">
    <source>
        <dbReference type="Google" id="ProtNLM"/>
    </source>
</evidence>
<dbReference type="PANTHER" id="PTHR23303">
    <property type="entry name" value="CARBOXYPEPTIDASE REGULATORY REGION-CONTAINING"/>
    <property type="match status" value="1"/>
</dbReference>
<dbReference type="SUPFAM" id="SSF49464">
    <property type="entry name" value="Carboxypeptidase regulatory domain-like"/>
    <property type="match status" value="2"/>
</dbReference>
<dbReference type="InterPro" id="IPR008969">
    <property type="entry name" value="CarboxyPept-like_regulatory"/>
</dbReference>
<gene>
    <name evidence="3" type="ORF">GCM10011365_13060</name>
</gene>
<dbReference type="Gene3D" id="2.60.40.1120">
    <property type="entry name" value="Carboxypeptidase-like, regulatory domain"/>
    <property type="match status" value="1"/>
</dbReference>
<evidence type="ECO:0000256" key="1">
    <source>
        <dbReference type="ARBA" id="ARBA00022729"/>
    </source>
</evidence>
<protein>
    <recommendedName>
        <fullName evidence="5">Carboxypeptidase family protein</fullName>
    </recommendedName>
</protein>
<evidence type="ECO:0000256" key="2">
    <source>
        <dbReference type="SAM" id="SignalP"/>
    </source>
</evidence>
<dbReference type="AlphaFoldDB" id="A0A917CN63"/>
<keyword evidence="1 2" id="KW-0732">Signal</keyword>
<reference evidence="3" key="2">
    <citation type="submission" date="2020-09" db="EMBL/GenBank/DDBJ databases">
        <authorList>
            <person name="Sun Q."/>
            <person name="Zhou Y."/>
        </authorList>
    </citation>
    <scope>NUCLEOTIDE SEQUENCE</scope>
    <source>
        <strain evidence="3">CGMCC 1.12181</strain>
    </source>
</reference>
<dbReference type="PANTHER" id="PTHR23303:SF14">
    <property type="entry name" value="BOS COMPLEX SUBUNIT NOMO1-RELATED"/>
    <property type="match status" value="1"/>
</dbReference>
<evidence type="ECO:0000313" key="3">
    <source>
        <dbReference type="EMBL" id="GGF93213.1"/>
    </source>
</evidence>
<reference evidence="3" key="1">
    <citation type="journal article" date="2014" name="Int. J. Syst. Evol. Microbiol.">
        <title>Complete genome sequence of Corynebacterium casei LMG S-19264T (=DSM 44701T), isolated from a smear-ripened cheese.</title>
        <authorList>
            <consortium name="US DOE Joint Genome Institute (JGI-PGF)"/>
            <person name="Walter F."/>
            <person name="Albersmeier A."/>
            <person name="Kalinowski J."/>
            <person name="Ruckert C."/>
        </authorList>
    </citation>
    <scope>NUCLEOTIDE SEQUENCE</scope>
    <source>
        <strain evidence="3">CGMCC 1.12181</strain>
    </source>
</reference>
<sequence>MKNLYIALLVLVSFNVWADATLSGVVRDGSNNPMAGVQVYVVGGYNFENIYYDYTAVTDANGEYTIHIPYGATGHNIASRYGKYYGWYDFENQPITIEVLSGQAVPHRWNDSGGKALSCALGCYEEPVVSNETIVLGAGTFTATLADIQMTGTGKIYSGEVTDTNQQALEASYVQLKSTQNSPFKSGYLEVVTDVNGQYSFPMVPNNAQMHVSAFKPSYIRTFHDGTLCNLNAFCIPAEYTTNTLNDFILQKGGSLVINPPTMPQNVSSIYRRVYVHNSKGDQIHTNCTWYDANSTCRIDGLLPSEQYHLIFLGRNYDNNNQGIDLMRQFHNGQVIGCGSHFEPSNFPVSGMTVTAGQDTVIAYPDLQPGTQIRGYVIDKDTQLPITVGSSGYGYLDFELIDSTTLKSAGLLIANYPQNNEWTFSNCGFAAIPDGNYYLSAANKIDYASFVDGGQDTMDYKRFVHDGIDCQGKLCDFTNATEITVNGNDINGLEVTLEKGSRIEGCYYDNSQNPILYQNGDEFLSSKLSVHIYSDQNEHIEIASDIYLDMGNNQYHLCYSSSALPAGNYYVRTNNGSAKLLDRKNVLISSISGFDPSYGYFDTTPGIGSLDCSGHLCVMNTAITLDGSSHVTRDFYLNQGSVISGSLKDNVTGSLLADKNILAELYQNNVLIGQYQFISEYAKFLTPGLHDGDYEIRLSGNANYLNTSLLNRGGQSTSQLTDRIPVTINGASVDIGTITAITDMIFRDGME</sequence>
<name>A0A917CN63_9GAMM</name>
<organism evidence="3 4">
    <name type="scientific">Marinicella pacifica</name>
    <dbReference type="NCBI Taxonomy" id="1171543"/>
    <lineage>
        <taxon>Bacteria</taxon>
        <taxon>Pseudomonadati</taxon>
        <taxon>Pseudomonadota</taxon>
        <taxon>Gammaproteobacteria</taxon>
        <taxon>Lysobacterales</taxon>
        <taxon>Marinicellaceae</taxon>
        <taxon>Marinicella</taxon>
    </lineage>
</organism>
<dbReference type="RefSeq" id="WP_188364895.1">
    <property type="nucleotide sequence ID" value="NZ_BAABJF010000015.1"/>
</dbReference>
<proteinExistence type="predicted"/>
<feature type="signal peptide" evidence="2">
    <location>
        <begin position="1"/>
        <end position="18"/>
    </location>
</feature>
<keyword evidence="4" id="KW-1185">Reference proteome</keyword>